<proteinExistence type="predicted"/>
<dbReference type="OrthoDB" id="10252335at2759"/>
<dbReference type="EMBL" id="AHHH01000010">
    <property type="protein sequence ID" value="ESU45147.1"/>
    <property type="molecule type" value="Genomic_DNA"/>
</dbReference>
<sequence length="2435" mass="266838">MSRVEMDEALTYYSECCALFKNIRELDSEDIEARLPLLQKFSQTLLEHISPSFSPQISEEIKGQGRDVGLSDEAVSVATKFSLRAQAHRATISLCAALQGSPSNNHLSTCLSELWKGSFPTRLIDSVITLIAGQGTTLTPAILSQPSPVQLLTAQLVAEDLRHASIVLYYLSVTKKPSAQFVAACCHLAQASEAVLEQLHKCFYALPVVLQRVMSNATMATHVLSITYISAYVNCSEFPGSDPAATGARDLQICDLVPIMSTAATSSAARTAFFWLYCALSTFRPSYSQESLAEIVQITFSELCQHELDPALRKRKETMKSGSLSRNQLFAEQERQTAFGRVATGITQPVHRQPGSREYPSVIEFEEKLSLVRTYLSRNLMDDNVLSSLLDHTSSKPLLHIAELPAPPFAVLIKFAKVCYRVKHMDDLDSNNPLTNINASNEAEYKDYLLDQVSLTEFTDVVMRLAMAGISLYLETDRTLRFVPPITVSLGKATEGLSTLLHDDFLTALPLFYNTLGALFGTTFSWMDPIVKQCRLEEARTYYDLVGFLMDKCLDYERSELDALQSSHAQRRSITNVGISRYDRHNLAMGAGGMESAPGGGMHSGGHLGMTFGVSDLPNMYMYCSRLMACVGCMLAVGGDHAFRGLNSDNIVALILGWIFSELDTPGQILGALSITQGLAHCPTYGIDCMKTLFRNTTDFTLTKPLADLINSQKAAHIGAYGQETVGYGGFDVTTTSAKLNRKIYDSVTSYAAPFSIYLMNKLLVTIGGVEMFVKDALLPAPGSNVRRSQEMVRETAFGIQHVGISSTQSSFEGRGRLAPGLARPDDDTAVLTAGDVISLDDEAGYVPQTLKIARSQLLKTLTTNLTPLTSVSDFDLLVLEQSIRALALYDINPEILSQVSFSLLLRLALTLTVAVDPATRHPKYNTILETQTNLRYLRLLEASLSLLASSNSTESIIFLKGLASTPLTPDIATICSSLTEVTFQTGPLYEAGGFDTVELANALHALEDMITSIIYSSFIGGKRALIDLLQSYLSSSLCIHAKVRVEYMHRSVCTIAREISMIVLHDLSSIDRSYSESTNLLAVLRTLNGHSSLLHLFDSILKLFNVCLRSSLTSTDEDLLMGMSEVLILDHFSVLAESMIDILLSDHEFLSTVAMFVSNSAVAALHSQHIYTLVNAQEPLIRAPPESSEQSVISSLLFVARLLVLARHPTFLIPNVTNAINLLINSRSACPYEGDLPGRYIPQDAAGKYAAANRVTVYREQVSVRMGTSSFILLLFCLLDQFCTSDLHNAAKVLLLELRKSMGPETFAREIEGSCSFREMLIRARHSFLHSPTCAEALLVAVSCELPTEVSLLSSRSLWTPSPRLLKLFFLGEESRRNVEHRSMLKLDRTTSLYHALQTLLRRSDDGLWLYPGVAEHGYNFLSQFLEYTFVGPQAPQSQDAMHVLTDLGGEFFADLFIKTGLITRRARRLQDAILNTDAAGDAPGDEKTLQIMNKTTAVLFATASCLRLMTIYLHIIFNSSNLVHDVTISELISGLLGLVIGTLCYPQCNEDSLERLLEILPPTDKEKLRPPRTPTKFDSLSHDAVQVITTAAAEAFSANAGTEYLNLYEIIIECMQILTDTPKPELSDLSQGAILPAVSNLSGQGLRYTPLVSRTKLQTQLLLSPLTQDQRDKVMHDSALINNNACLMEAFTAFLHALNNLQSGAYRTVCDSIRAGTLSNCGKVLPLSALMNTYLVSSIVPLNCYVYVKDRALTHIVPEILDEMLFAIQQAAVFIKQQICSIDSGDIFFLSTSCFNWLKLSIRVLANIVTDHNECSLQHAFSAAASVLQTICHIANVASERGVFMASLIDKLSSELNVQSYFADAFKIAMSTVEACSSKVLSPELKDYTGHAALTMIQSTVELIDILLAFSSATEEPSTLFTEFLYRIINQEMLANLFGTIEGVGKTLFSSVAPLKASSLITQSVAMSRGVGNAKSYSKMPTITTLGTATVDRLGSLADVPEIAEAFQQVSTSEYAANEMTNGAPAYDIAPASTLFVRGLLLLATRLANWCRDPSLIEYHVSRLVEEGSGWNELLKLLSFNILRERMATGADSIDQSFRNFFADGTNSLEEIYEIAAGKAIIGEIITASQYNALMSSFLFRLHSVGYVFLSMLATIVSVTPSRRQKGGLTQNTTQSLVPSHFYTIIVPGIISNIHILASLKTSIQPGLKFCKESSLPFILSLILGEVDKCLTIVFADNIHSNDIVRSLCNFLCVAADIIGQTVPPIQSLMQQNTFYYPLPTAAFIPAISSAASCLLEYIIYSLSGITGAAVGVGSTVTSQLLALTRDIGSSVIPLFDNILLALTNFSSSDNLDESNCLQCIERIEYILLVLLQPEYQLIIDKAYSGDVVSRPNVGYVDMSDKLEHIMITAAESDSQATSNLVKIIRSILKCHT</sequence>
<dbReference type="VEuPathDB" id="GiardiaDB:QR46_2012"/>
<evidence type="ECO:0000313" key="1">
    <source>
        <dbReference type="EMBL" id="ESU45147.1"/>
    </source>
</evidence>
<dbReference type="VEuPathDB" id="GiardiaDB:DHA2_93002"/>
<dbReference type="VEuPathDB" id="GiardiaDB:GL50803_0093002"/>
<dbReference type="Proteomes" id="UP000018040">
    <property type="component" value="Unassembled WGS sequence"/>
</dbReference>
<accession>V6U3H6</accession>
<dbReference type="VEuPathDB" id="GiardiaDB:GL50581_595"/>
<gene>
    <name evidence="1" type="ORF">GSB_93002</name>
</gene>
<reference evidence="1 2" key="2">
    <citation type="journal article" date="2013" name="Genome Biol. Evol.">
        <title>Genome sequencing of Giardia lamblia genotypes A2 and B isolates (DH and GS) and comparative analysis with the genomes of genotypes A1 and E (WB and Pig).</title>
        <authorList>
            <person name="Adam R.D."/>
            <person name="Dahlstrom E.W."/>
            <person name="Martens C.A."/>
            <person name="Bruno D.P."/>
            <person name="Barbian K.D."/>
            <person name="Ricklefs S.M."/>
            <person name="Hernandez M.M."/>
            <person name="Narla N.P."/>
            <person name="Patel R.B."/>
            <person name="Porcella S.F."/>
            <person name="Nash T.E."/>
        </authorList>
    </citation>
    <scope>NUCLEOTIDE SEQUENCE [LARGE SCALE GENOMIC DNA]</scope>
    <source>
        <strain evidence="1 2">GS</strain>
    </source>
</reference>
<organism evidence="1 2">
    <name type="scientific">Giardia intestinalis</name>
    <name type="common">Giardia lamblia</name>
    <dbReference type="NCBI Taxonomy" id="5741"/>
    <lineage>
        <taxon>Eukaryota</taxon>
        <taxon>Metamonada</taxon>
        <taxon>Diplomonadida</taxon>
        <taxon>Hexamitidae</taxon>
        <taxon>Giardiinae</taxon>
        <taxon>Giardia</taxon>
    </lineage>
</organism>
<reference evidence="2" key="1">
    <citation type="submission" date="2012-02" db="EMBL/GenBank/DDBJ databases">
        <title>Genome sequencing of Giardia lamblia Genotypes A2 and B isolates (DH and GS) and comparative analysis with the genomes of Genotypes A1 and E (WB and Pig).</title>
        <authorList>
            <person name="Adam R."/>
            <person name="Dahlstrom E."/>
            <person name="Martens C."/>
            <person name="Bruno D."/>
            <person name="Barbian K."/>
            <person name="Porcella S.F."/>
            <person name="Nash T."/>
        </authorList>
    </citation>
    <scope>NUCLEOTIDE SEQUENCE</scope>
    <source>
        <strain evidence="2">GS</strain>
    </source>
</reference>
<comment type="caution">
    <text evidence="1">The sequence shown here is derived from an EMBL/GenBank/DDBJ whole genome shotgun (WGS) entry which is preliminary data.</text>
</comment>
<evidence type="ECO:0000313" key="2">
    <source>
        <dbReference type="Proteomes" id="UP000018040"/>
    </source>
</evidence>
<name>V6U3H6_GIAIN</name>
<protein>
    <submittedName>
        <fullName evidence="1">Uncharacterized protein</fullName>
    </submittedName>
</protein>